<evidence type="ECO:0000256" key="11">
    <source>
        <dbReference type="SAM" id="MobiDB-lite"/>
    </source>
</evidence>
<dbReference type="PANTHER" id="PTHR12595">
    <property type="entry name" value="POS9-ACTIVATING FACTOR FAP7-RELATED"/>
    <property type="match status" value="1"/>
</dbReference>
<dbReference type="PANTHER" id="PTHR12595:SF0">
    <property type="entry name" value="ADENYLATE KINASE ISOENZYME 6"/>
    <property type="match status" value="1"/>
</dbReference>
<evidence type="ECO:0000256" key="7">
    <source>
        <dbReference type="ARBA" id="ARBA00022777"/>
    </source>
</evidence>
<protein>
    <recommendedName>
        <fullName evidence="10">Adenylate kinase isoenzyme 6 homolog</fullName>
        <shortName evidence="10">AK6</shortName>
        <ecNumber evidence="10">2.7.4.3</ecNumber>
    </recommendedName>
    <alternativeName>
        <fullName evidence="10">Dual activity adenylate kinase/ATPase</fullName>
        <shortName evidence="10">AK/ATPase</shortName>
    </alternativeName>
</protein>
<dbReference type="GO" id="GO:0005524">
    <property type="term" value="F:ATP binding"/>
    <property type="evidence" value="ECO:0007669"/>
    <property type="project" value="UniProtKB-KW"/>
</dbReference>
<evidence type="ECO:0000313" key="13">
    <source>
        <dbReference type="Proteomes" id="UP001516400"/>
    </source>
</evidence>
<evidence type="ECO:0000256" key="3">
    <source>
        <dbReference type="ARBA" id="ARBA00022517"/>
    </source>
</evidence>
<comment type="catalytic activity">
    <reaction evidence="1 10">
        <text>AMP + ATP = 2 ADP</text>
        <dbReference type="Rhea" id="RHEA:12973"/>
        <dbReference type="ChEBI" id="CHEBI:30616"/>
        <dbReference type="ChEBI" id="CHEBI:456215"/>
        <dbReference type="ChEBI" id="CHEBI:456216"/>
        <dbReference type="EC" id="2.7.4.3"/>
    </reaction>
</comment>
<evidence type="ECO:0000256" key="2">
    <source>
        <dbReference type="ARBA" id="ARBA00022490"/>
    </source>
</evidence>
<keyword evidence="8 10" id="KW-0067">ATP-binding</keyword>
<dbReference type="EC" id="2.7.4.3" evidence="10"/>
<keyword evidence="4 10" id="KW-0698">rRNA processing</keyword>
<evidence type="ECO:0000256" key="8">
    <source>
        <dbReference type="ARBA" id="ARBA00022840"/>
    </source>
</evidence>
<dbReference type="GO" id="GO:0005737">
    <property type="term" value="C:cytoplasm"/>
    <property type="evidence" value="ECO:0007669"/>
    <property type="project" value="UniProtKB-SubCell"/>
</dbReference>
<keyword evidence="13" id="KW-1185">Reference proteome</keyword>
<evidence type="ECO:0000313" key="12">
    <source>
        <dbReference type="EMBL" id="KAL3280099.1"/>
    </source>
</evidence>
<dbReference type="EMBL" id="JABFTP020000124">
    <property type="protein sequence ID" value="KAL3280099.1"/>
    <property type="molecule type" value="Genomic_DNA"/>
</dbReference>
<dbReference type="GO" id="GO:0005634">
    <property type="term" value="C:nucleus"/>
    <property type="evidence" value="ECO:0007669"/>
    <property type="project" value="UniProtKB-SubCell"/>
</dbReference>
<name>A0ABD2NNH8_9CUCU</name>
<keyword evidence="5 10" id="KW-0808">Transferase</keyword>
<dbReference type="AlphaFoldDB" id="A0ABD2NNH8"/>
<dbReference type="HAMAP" id="MF_00039">
    <property type="entry name" value="Adenylate_kinase_AK6"/>
    <property type="match status" value="1"/>
</dbReference>
<keyword evidence="3 10" id="KW-0690">Ribosome biogenesis</keyword>
<accession>A0ABD2NNH8</accession>
<dbReference type="InterPro" id="IPR020618">
    <property type="entry name" value="Adenyl_kinase_AK6"/>
</dbReference>
<dbReference type="Proteomes" id="UP001516400">
    <property type="component" value="Unassembled WGS sequence"/>
</dbReference>
<evidence type="ECO:0000256" key="9">
    <source>
        <dbReference type="ARBA" id="ARBA00023242"/>
    </source>
</evidence>
<comment type="function">
    <text evidence="10">Broad-specificity nucleoside monophosphate (NMP) kinase that catalyzes the reversible transfer of the terminal phosphate group between nucleoside triphosphates and monophosphates. Has also ATPase activity. Involved in the late cytoplasmic maturation steps of the 40S ribosomal particles, specifically 18S rRNA maturation. While NMP activity is not required for ribosome maturation, ATPase activity is. Associates transiently with small ribosomal subunit protein uS11. ATP hydrolysis breaks the interaction with uS11. May temporarily remove uS11 from the ribosome to enable a conformational change of the ribosomal RNA that is needed for the final maturation step of the small ribosomal subunit. Its NMP activity may have a role in nuclear energy homeostasis.</text>
</comment>
<dbReference type="Pfam" id="PF13238">
    <property type="entry name" value="AAA_18"/>
    <property type="match status" value="1"/>
</dbReference>
<evidence type="ECO:0000256" key="6">
    <source>
        <dbReference type="ARBA" id="ARBA00022741"/>
    </source>
</evidence>
<comment type="caution">
    <text evidence="10">Lacks conserved residue(s) required for the propagation of feature annotation.</text>
</comment>
<dbReference type="GO" id="GO:0042274">
    <property type="term" value="P:ribosomal small subunit biogenesis"/>
    <property type="evidence" value="ECO:0007669"/>
    <property type="project" value="UniProtKB-UniRule"/>
</dbReference>
<dbReference type="SUPFAM" id="SSF52540">
    <property type="entry name" value="P-loop containing nucleoside triphosphate hydrolases"/>
    <property type="match status" value="1"/>
</dbReference>
<dbReference type="Gene3D" id="3.40.50.300">
    <property type="entry name" value="P-loop containing nucleotide triphosphate hydrolases"/>
    <property type="match status" value="1"/>
</dbReference>
<organism evidence="12 13">
    <name type="scientific">Cryptolaemus montrouzieri</name>
    <dbReference type="NCBI Taxonomy" id="559131"/>
    <lineage>
        <taxon>Eukaryota</taxon>
        <taxon>Metazoa</taxon>
        <taxon>Ecdysozoa</taxon>
        <taxon>Arthropoda</taxon>
        <taxon>Hexapoda</taxon>
        <taxon>Insecta</taxon>
        <taxon>Pterygota</taxon>
        <taxon>Neoptera</taxon>
        <taxon>Endopterygota</taxon>
        <taxon>Coleoptera</taxon>
        <taxon>Polyphaga</taxon>
        <taxon>Cucujiformia</taxon>
        <taxon>Coccinelloidea</taxon>
        <taxon>Coccinellidae</taxon>
        <taxon>Scymninae</taxon>
        <taxon>Scymnini</taxon>
        <taxon>Cryptolaemus</taxon>
    </lineage>
</organism>
<keyword evidence="9 10" id="KW-0539">Nucleus</keyword>
<feature type="binding site" evidence="10">
    <location>
        <position position="28"/>
    </location>
    <ligand>
        <name>ATP</name>
        <dbReference type="ChEBI" id="CHEBI:30616"/>
    </ligand>
</feature>
<feature type="binding site" evidence="10">
    <location>
        <position position="24"/>
    </location>
    <ligand>
        <name>ATP</name>
        <dbReference type="ChEBI" id="CHEBI:30616"/>
    </ligand>
</feature>
<reference evidence="12 13" key="1">
    <citation type="journal article" date="2021" name="BMC Biol.">
        <title>Horizontally acquired antibacterial genes associated with adaptive radiation of ladybird beetles.</title>
        <authorList>
            <person name="Li H.S."/>
            <person name="Tang X.F."/>
            <person name="Huang Y.H."/>
            <person name="Xu Z.Y."/>
            <person name="Chen M.L."/>
            <person name="Du X.Y."/>
            <person name="Qiu B.Y."/>
            <person name="Chen P.T."/>
            <person name="Zhang W."/>
            <person name="Slipinski A."/>
            <person name="Escalona H.E."/>
            <person name="Waterhouse R.M."/>
            <person name="Zwick A."/>
            <person name="Pang H."/>
        </authorList>
    </citation>
    <scope>NUCLEOTIDE SEQUENCE [LARGE SCALE GENOMIC DNA]</scope>
    <source>
        <strain evidence="12">SYSU2018</strain>
    </source>
</reference>
<dbReference type="GO" id="GO:0006364">
    <property type="term" value="P:rRNA processing"/>
    <property type="evidence" value="ECO:0007669"/>
    <property type="project" value="UniProtKB-KW"/>
</dbReference>
<dbReference type="FunFam" id="3.40.50.300:FF:000372">
    <property type="entry name" value="Adenylate kinase isoenzyme 6 homolog"/>
    <property type="match status" value="1"/>
</dbReference>
<keyword evidence="7 10" id="KW-0418">Kinase</keyword>
<feature type="region of interest" description="Disordered" evidence="11">
    <location>
        <begin position="183"/>
        <end position="207"/>
    </location>
</feature>
<proteinExistence type="inferred from homology"/>
<comment type="subcellular location">
    <subcellularLocation>
        <location evidence="10">Cytoplasm</location>
    </subcellularLocation>
    <subcellularLocation>
        <location evidence="10">Nucleus</location>
    </subcellularLocation>
</comment>
<comment type="subunit">
    <text evidence="10">Monomer and homodimer. Interacts with small ribosomal subunit protein uS11. Not a structural component of 43S pre-ribosomes, but transiently interacts with them by binding to uS11.</text>
</comment>
<dbReference type="GO" id="GO:0004017">
    <property type="term" value="F:AMP kinase activity"/>
    <property type="evidence" value="ECO:0007669"/>
    <property type="project" value="UniProtKB-UniRule"/>
</dbReference>
<comment type="caution">
    <text evidence="12">The sequence shown here is derived from an EMBL/GenBank/DDBJ whole genome shotgun (WGS) entry which is preliminary data.</text>
</comment>
<comment type="catalytic activity">
    <reaction evidence="10">
        <text>ATP + H2O = ADP + phosphate + H(+)</text>
        <dbReference type="Rhea" id="RHEA:13065"/>
        <dbReference type="ChEBI" id="CHEBI:15377"/>
        <dbReference type="ChEBI" id="CHEBI:15378"/>
        <dbReference type="ChEBI" id="CHEBI:30616"/>
        <dbReference type="ChEBI" id="CHEBI:43474"/>
        <dbReference type="ChEBI" id="CHEBI:456216"/>
    </reaction>
</comment>
<keyword evidence="6 10" id="KW-0547">Nucleotide-binding</keyword>
<feature type="binding site" evidence="10">
    <location>
        <position position="121"/>
    </location>
    <ligand>
        <name>ATP</name>
        <dbReference type="ChEBI" id="CHEBI:30616"/>
    </ligand>
</feature>
<evidence type="ECO:0000256" key="10">
    <source>
        <dbReference type="HAMAP-Rule" id="MF_03173"/>
    </source>
</evidence>
<feature type="region of interest" description="LID" evidence="10">
    <location>
        <begin position="120"/>
        <end position="130"/>
    </location>
</feature>
<comment type="similarity">
    <text evidence="10">Belongs to the adenylate kinase family. AK6 subfamily.</text>
</comment>
<dbReference type="GO" id="GO:0016887">
    <property type="term" value="F:ATP hydrolysis activity"/>
    <property type="evidence" value="ECO:0007669"/>
    <property type="project" value="UniProtKB-UniRule"/>
</dbReference>
<dbReference type="InterPro" id="IPR027417">
    <property type="entry name" value="P-loop_NTPase"/>
</dbReference>
<evidence type="ECO:0000256" key="1">
    <source>
        <dbReference type="ARBA" id="ARBA00000582"/>
    </source>
</evidence>
<sequence>MEQQLPVSSARRKAPNIMVTGTPGVGKSRLCHQISEMTGLQWLEISKIAKEFSCLEDEFDEVYQCPVLDEDKLLDGLEETMCVGGNIVDYHSCEFFPERWFDVVFVLRTDNTLLYDRLVSRGYTGKKLEDNMDCEIFQTVLEEAKSSYKEEIVHELHNNNPEQLEFNAHNICLWIQEWFDHQSPQTQGDNPVQAETGSQMATEPQTA</sequence>
<feature type="binding site" evidence="10">
    <location>
        <position position="27"/>
    </location>
    <ligand>
        <name>ATP</name>
        <dbReference type="ChEBI" id="CHEBI:30616"/>
    </ligand>
</feature>
<evidence type="ECO:0000256" key="4">
    <source>
        <dbReference type="ARBA" id="ARBA00022552"/>
    </source>
</evidence>
<keyword evidence="2 10" id="KW-0963">Cytoplasm</keyword>
<evidence type="ECO:0000256" key="5">
    <source>
        <dbReference type="ARBA" id="ARBA00022679"/>
    </source>
</evidence>
<gene>
    <name evidence="12" type="ORF">HHI36_017605</name>
</gene>
<feature type="binding site" evidence="10">
    <location>
        <position position="26"/>
    </location>
    <ligand>
        <name>ATP</name>
        <dbReference type="ChEBI" id="CHEBI:30616"/>
    </ligand>
</feature>